<feature type="domain" description="Response regulatory" evidence="6">
    <location>
        <begin position="120"/>
        <end position="233"/>
    </location>
</feature>
<name>A0ABV0LNQ0_9PSEU</name>
<dbReference type="Pfam" id="PF00072">
    <property type="entry name" value="Response_reg"/>
    <property type="match status" value="1"/>
</dbReference>
<comment type="caution">
    <text evidence="8">The sequence shown here is derived from an EMBL/GenBank/DDBJ whole genome shotgun (WGS) entry which is preliminary data.</text>
</comment>
<dbReference type="SMART" id="SM00862">
    <property type="entry name" value="Trans_reg_C"/>
    <property type="match status" value="1"/>
</dbReference>
<proteinExistence type="predicted"/>
<dbReference type="Gene3D" id="1.10.10.10">
    <property type="entry name" value="Winged helix-like DNA-binding domain superfamily/Winged helix DNA-binding domain"/>
    <property type="match status" value="1"/>
</dbReference>
<dbReference type="RefSeq" id="WP_348954837.1">
    <property type="nucleotide sequence ID" value="NZ_JBDZYD010000013.1"/>
</dbReference>
<dbReference type="Pfam" id="PF00486">
    <property type="entry name" value="Trans_reg_C"/>
    <property type="match status" value="1"/>
</dbReference>
<dbReference type="CDD" id="cd00383">
    <property type="entry name" value="trans_reg_C"/>
    <property type="match status" value="1"/>
</dbReference>
<evidence type="ECO:0000313" key="8">
    <source>
        <dbReference type="EMBL" id="MEQ0563781.1"/>
    </source>
</evidence>
<dbReference type="InterPro" id="IPR001789">
    <property type="entry name" value="Sig_transdc_resp-reg_receiver"/>
</dbReference>
<dbReference type="SUPFAM" id="SSF52172">
    <property type="entry name" value="CheY-like"/>
    <property type="match status" value="1"/>
</dbReference>
<keyword evidence="3" id="KW-0804">Transcription</keyword>
<dbReference type="Proteomes" id="UP001440984">
    <property type="component" value="Unassembled WGS sequence"/>
</dbReference>
<evidence type="ECO:0000313" key="9">
    <source>
        <dbReference type="Proteomes" id="UP001440984"/>
    </source>
</evidence>
<evidence type="ECO:0000256" key="1">
    <source>
        <dbReference type="ARBA" id="ARBA00023015"/>
    </source>
</evidence>
<keyword evidence="4" id="KW-0597">Phosphoprotein</keyword>
<evidence type="ECO:0000256" key="5">
    <source>
        <dbReference type="PROSITE-ProRule" id="PRU01091"/>
    </source>
</evidence>
<keyword evidence="2 5" id="KW-0238">DNA-binding</keyword>
<feature type="domain" description="OmpR/PhoB-type" evidence="7">
    <location>
        <begin position="239"/>
        <end position="340"/>
    </location>
</feature>
<dbReference type="EMBL" id="JBDZYD010000013">
    <property type="protein sequence ID" value="MEQ0563781.1"/>
    <property type="molecule type" value="Genomic_DNA"/>
</dbReference>
<dbReference type="SUPFAM" id="SSF46894">
    <property type="entry name" value="C-terminal effector domain of the bipartite response regulators"/>
    <property type="match status" value="1"/>
</dbReference>
<evidence type="ECO:0000259" key="7">
    <source>
        <dbReference type="PROSITE" id="PS51755"/>
    </source>
</evidence>
<dbReference type="Gene3D" id="6.10.250.690">
    <property type="match status" value="1"/>
</dbReference>
<evidence type="ECO:0000256" key="3">
    <source>
        <dbReference type="ARBA" id="ARBA00023163"/>
    </source>
</evidence>
<dbReference type="Gene3D" id="3.40.50.2300">
    <property type="match status" value="1"/>
</dbReference>
<feature type="modified residue" description="4-aspartylphosphate" evidence="4">
    <location>
        <position position="169"/>
    </location>
</feature>
<feature type="DNA-binding region" description="OmpR/PhoB-type" evidence="5">
    <location>
        <begin position="239"/>
        <end position="340"/>
    </location>
</feature>
<dbReference type="InterPro" id="IPR039420">
    <property type="entry name" value="WalR-like"/>
</dbReference>
<dbReference type="InterPro" id="IPR011006">
    <property type="entry name" value="CheY-like_superfamily"/>
</dbReference>
<keyword evidence="1" id="KW-0805">Transcription regulation</keyword>
<sequence>MTSCTVCGDPLPEATETGRPRKFCSDRCRSKAHREREREAGRDRERLARRCEIEVGGLRCARGAVFAVAVDGRELKVCAECREVALKFLVGQGAAATAIETRRIAAPDSAPPPRPTERGDVLLVEDHDMVASALAAALRSRGYDVRVAPDGATGLREAMTKRPNLVLLDLGLPDCDGLALLRKLRDISDVPVIITTARGTKSDKIRGLDSGADDYLVKPFDIQELLARMRSVLRHRAPRPDASYDDGVLRVDFALQQVRAAGSDLTLSPREYRLLEFLVRNAGTARPAEAIIAYVWGDVTATAKRTLAVLVALVRRKLTAEGLSPSVIVAANGIGYYYRPPRPPSRTIGYGHAPNIVN</sequence>
<dbReference type="SMART" id="SM00448">
    <property type="entry name" value="REC"/>
    <property type="match status" value="1"/>
</dbReference>
<reference evidence="8 9" key="1">
    <citation type="submission" date="2024-05" db="EMBL/GenBank/DDBJ databases">
        <authorList>
            <person name="Zhao H."/>
            <person name="Xu Y."/>
            <person name="Lin S."/>
            <person name="Spain J.C."/>
            <person name="Zhou N.-Y."/>
        </authorList>
    </citation>
    <scope>NUCLEOTIDE SEQUENCE [LARGE SCALE GENOMIC DNA]</scope>
    <source>
        <strain evidence="8 9">NEAU-NG30</strain>
    </source>
</reference>
<dbReference type="PANTHER" id="PTHR48111">
    <property type="entry name" value="REGULATOR OF RPOS"/>
    <property type="match status" value="1"/>
</dbReference>
<dbReference type="InterPro" id="IPR036388">
    <property type="entry name" value="WH-like_DNA-bd_sf"/>
</dbReference>
<accession>A0ABV0LNQ0</accession>
<evidence type="ECO:0000256" key="2">
    <source>
        <dbReference type="ARBA" id="ARBA00023125"/>
    </source>
</evidence>
<organism evidence="8 9">
    <name type="scientific">Amycolatopsis melonis</name>
    <dbReference type="NCBI Taxonomy" id="3156488"/>
    <lineage>
        <taxon>Bacteria</taxon>
        <taxon>Bacillati</taxon>
        <taxon>Actinomycetota</taxon>
        <taxon>Actinomycetes</taxon>
        <taxon>Pseudonocardiales</taxon>
        <taxon>Pseudonocardiaceae</taxon>
        <taxon>Amycolatopsis</taxon>
    </lineage>
</organism>
<evidence type="ECO:0000259" key="6">
    <source>
        <dbReference type="PROSITE" id="PS50110"/>
    </source>
</evidence>
<dbReference type="InterPro" id="IPR016032">
    <property type="entry name" value="Sig_transdc_resp-reg_C-effctor"/>
</dbReference>
<evidence type="ECO:0000256" key="4">
    <source>
        <dbReference type="PROSITE-ProRule" id="PRU00169"/>
    </source>
</evidence>
<dbReference type="PROSITE" id="PS50110">
    <property type="entry name" value="RESPONSE_REGULATORY"/>
    <property type="match status" value="1"/>
</dbReference>
<keyword evidence="9" id="KW-1185">Reference proteome</keyword>
<dbReference type="InterPro" id="IPR001867">
    <property type="entry name" value="OmpR/PhoB-type_DNA-bd"/>
</dbReference>
<gene>
    <name evidence="8" type="ORF">ABJI51_32285</name>
</gene>
<dbReference type="PANTHER" id="PTHR48111:SF67">
    <property type="entry name" value="TRANSCRIPTIONAL REGULATORY PROTEIN TCTD"/>
    <property type="match status" value="1"/>
</dbReference>
<protein>
    <submittedName>
        <fullName evidence="8">Response regulator</fullName>
    </submittedName>
</protein>
<dbReference type="PROSITE" id="PS51755">
    <property type="entry name" value="OMPR_PHOB"/>
    <property type="match status" value="1"/>
</dbReference>